<evidence type="ECO:0000256" key="1">
    <source>
        <dbReference type="SAM" id="MobiDB-lite"/>
    </source>
</evidence>
<dbReference type="HOGENOM" id="CLU_1836290_0_0_1"/>
<sequence>MRRGPRWGFSLTAAALALVHVLEVEDLRDQQRGALLGFQEQQSSGPFQNQKICNSTSTRPRSAPKVLVGVRDLCGWEGRRAAPPSSSYLPHLACVTGRHSSSLSRSYQTTLKRLEGQSTPLDTMIRRLASDQVTTPLPPP</sequence>
<evidence type="ECO:0000313" key="4">
    <source>
        <dbReference type="Proteomes" id="UP000007431"/>
    </source>
</evidence>
<keyword evidence="2" id="KW-0732">Signal</keyword>
<gene>
    <name evidence="3" type="ORF">SCHCODRAFT_83952</name>
</gene>
<dbReference type="VEuPathDB" id="FungiDB:SCHCODRAFT_01227124"/>
<dbReference type="RefSeq" id="XP_003038241.1">
    <property type="nucleotide sequence ID" value="XM_003038195.1"/>
</dbReference>
<dbReference type="InParanoid" id="D8PKY0"/>
<feature type="chain" id="PRO_5003120153" evidence="2">
    <location>
        <begin position="24"/>
        <end position="140"/>
    </location>
</feature>
<dbReference type="AlphaFoldDB" id="D8PKY0"/>
<dbReference type="Proteomes" id="UP000007431">
    <property type="component" value="Unassembled WGS sequence"/>
</dbReference>
<dbReference type="EMBL" id="GL377302">
    <property type="protein sequence ID" value="EFJ03339.1"/>
    <property type="molecule type" value="Genomic_DNA"/>
</dbReference>
<organism evidence="4">
    <name type="scientific">Schizophyllum commune (strain H4-8 / FGSC 9210)</name>
    <name type="common">Split gill fungus</name>
    <dbReference type="NCBI Taxonomy" id="578458"/>
    <lineage>
        <taxon>Eukaryota</taxon>
        <taxon>Fungi</taxon>
        <taxon>Dikarya</taxon>
        <taxon>Basidiomycota</taxon>
        <taxon>Agaricomycotina</taxon>
        <taxon>Agaricomycetes</taxon>
        <taxon>Agaricomycetidae</taxon>
        <taxon>Agaricales</taxon>
        <taxon>Schizophyllaceae</taxon>
        <taxon>Schizophyllum</taxon>
    </lineage>
</organism>
<dbReference type="KEGG" id="scm:SCHCO_01227124"/>
<evidence type="ECO:0000313" key="3">
    <source>
        <dbReference type="EMBL" id="EFJ03339.1"/>
    </source>
</evidence>
<name>D8PKY0_SCHCM</name>
<feature type="signal peptide" evidence="2">
    <location>
        <begin position="1"/>
        <end position="23"/>
    </location>
</feature>
<accession>D8PKY0</accession>
<proteinExistence type="predicted"/>
<feature type="region of interest" description="Disordered" evidence="1">
    <location>
        <begin position="38"/>
        <end position="61"/>
    </location>
</feature>
<protein>
    <submittedName>
        <fullName evidence="3">Expressed protein</fullName>
    </submittedName>
</protein>
<feature type="compositionally biased region" description="Polar residues" evidence="1">
    <location>
        <begin position="39"/>
        <end position="60"/>
    </location>
</feature>
<evidence type="ECO:0000256" key="2">
    <source>
        <dbReference type="SAM" id="SignalP"/>
    </source>
</evidence>
<dbReference type="GeneID" id="9588589"/>
<reference evidence="3 4" key="1">
    <citation type="journal article" date="2010" name="Nat. Biotechnol.">
        <title>Genome sequence of the model mushroom Schizophyllum commune.</title>
        <authorList>
            <person name="Ohm R.A."/>
            <person name="de Jong J.F."/>
            <person name="Lugones L.G."/>
            <person name="Aerts A."/>
            <person name="Kothe E."/>
            <person name="Stajich J.E."/>
            <person name="de Vries R.P."/>
            <person name="Record E."/>
            <person name="Levasseur A."/>
            <person name="Baker S.E."/>
            <person name="Bartholomew K.A."/>
            <person name="Coutinho P.M."/>
            <person name="Erdmann S."/>
            <person name="Fowler T.J."/>
            <person name="Gathman A.C."/>
            <person name="Lombard V."/>
            <person name="Henrissat B."/>
            <person name="Knabe N."/>
            <person name="Kuees U."/>
            <person name="Lilly W.W."/>
            <person name="Lindquist E."/>
            <person name="Lucas S."/>
            <person name="Magnuson J.K."/>
            <person name="Piumi F."/>
            <person name="Raudaskoski M."/>
            <person name="Salamov A."/>
            <person name="Schmutz J."/>
            <person name="Schwarze F.W.M.R."/>
            <person name="vanKuyk P.A."/>
            <person name="Horton J.S."/>
            <person name="Grigoriev I.V."/>
            <person name="Woesten H.A.B."/>
        </authorList>
    </citation>
    <scope>NUCLEOTIDE SEQUENCE [LARGE SCALE GENOMIC DNA]</scope>
    <source>
        <strain evidence="4">H4-8 / FGSC 9210</strain>
    </source>
</reference>
<keyword evidence="4" id="KW-1185">Reference proteome</keyword>